<comment type="caution">
    <text evidence="3">The sequence shown here is derived from an EMBL/GenBank/DDBJ whole genome shotgun (WGS) entry which is preliminary data.</text>
</comment>
<dbReference type="InterPro" id="IPR000095">
    <property type="entry name" value="CRIB_dom"/>
</dbReference>
<feature type="domain" description="CRIB" evidence="2">
    <location>
        <begin position="32"/>
        <end position="45"/>
    </location>
</feature>
<evidence type="ECO:0000256" key="1">
    <source>
        <dbReference type="SAM" id="MobiDB-lite"/>
    </source>
</evidence>
<reference evidence="3 4" key="1">
    <citation type="submission" date="2024-01" db="EMBL/GenBank/DDBJ databases">
        <title>The genomes of 5 underutilized Papilionoideae crops provide insights into root nodulation and disease resistance.</title>
        <authorList>
            <person name="Yuan L."/>
        </authorList>
    </citation>
    <scope>NUCLEOTIDE SEQUENCE [LARGE SCALE GENOMIC DNA]</scope>
    <source>
        <strain evidence="3">LY-2023</strain>
        <tissue evidence="3">Leaf</tissue>
    </source>
</reference>
<feature type="compositionally biased region" description="Basic and acidic residues" evidence="1">
    <location>
        <begin position="234"/>
        <end position="253"/>
    </location>
</feature>
<feature type="compositionally biased region" description="Basic and acidic residues" evidence="1">
    <location>
        <begin position="139"/>
        <end position="151"/>
    </location>
</feature>
<feature type="compositionally biased region" description="Basic residues" evidence="1">
    <location>
        <begin position="152"/>
        <end position="161"/>
    </location>
</feature>
<organism evidence="3 4">
    <name type="scientific">Clitoria ternatea</name>
    <name type="common">Butterfly pea</name>
    <dbReference type="NCBI Taxonomy" id="43366"/>
    <lineage>
        <taxon>Eukaryota</taxon>
        <taxon>Viridiplantae</taxon>
        <taxon>Streptophyta</taxon>
        <taxon>Embryophyta</taxon>
        <taxon>Tracheophyta</taxon>
        <taxon>Spermatophyta</taxon>
        <taxon>Magnoliopsida</taxon>
        <taxon>eudicotyledons</taxon>
        <taxon>Gunneridae</taxon>
        <taxon>Pentapetalae</taxon>
        <taxon>rosids</taxon>
        <taxon>fabids</taxon>
        <taxon>Fabales</taxon>
        <taxon>Fabaceae</taxon>
        <taxon>Papilionoideae</taxon>
        <taxon>50 kb inversion clade</taxon>
        <taxon>NPAAA clade</taxon>
        <taxon>indigoferoid/millettioid clade</taxon>
        <taxon>Phaseoleae</taxon>
        <taxon>Clitoria</taxon>
    </lineage>
</organism>
<feature type="compositionally biased region" description="Polar residues" evidence="1">
    <location>
        <begin position="163"/>
        <end position="180"/>
    </location>
</feature>
<evidence type="ECO:0000259" key="2">
    <source>
        <dbReference type="PROSITE" id="PS50108"/>
    </source>
</evidence>
<dbReference type="CDD" id="cd00132">
    <property type="entry name" value="CRIB"/>
    <property type="match status" value="1"/>
</dbReference>
<keyword evidence="4" id="KW-1185">Reference proteome</keyword>
<dbReference type="InterPro" id="IPR036936">
    <property type="entry name" value="CRIB_dom_sf"/>
</dbReference>
<dbReference type="PROSITE" id="PS50108">
    <property type="entry name" value="CRIB"/>
    <property type="match status" value="1"/>
</dbReference>
<gene>
    <name evidence="3" type="ORF">RJT34_18874</name>
</gene>
<dbReference type="PANTHER" id="PTHR46325">
    <property type="entry name" value="CRIB DOMAIN-CONTAINING PROTEIN RIC8"/>
    <property type="match status" value="1"/>
</dbReference>
<dbReference type="AlphaFoldDB" id="A0AAN9P3T7"/>
<feature type="compositionally biased region" description="Basic residues" evidence="1">
    <location>
        <begin position="200"/>
        <end position="209"/>
    </location>
</feature>
<evidence type="ECO:0000313" key="3">
    <source>
        <dbReference type="EMBL" id="KAK7284134.1"/>
    </source>
</evidence>
<dbReference type="PANTHER" id="PTHR46325:SF43">
    <property type="entry name" value="ROP-INTERACTIVE CRIB MOTIF PROTEIN"/>
    <property type="match status" value="1"/>
</dbReference>
<sequence length="253" mass="28065">MSNHNKVKGILKGLRFISQIFDGDEKESEIEIGHPTDVKHVAHIGWDGPAENAPSWKAFGALLHLFQMGEYKSVQGFSSAPLSLNRDIHCKGSNDSFQWDSEDAKRRGSRSVSSRSQEMDITELPKSSKQHTNSTGNVRESHAKEKSDRPRQGKKSSKHLPHNGSQNDSNTNRDSVQSQEGDLPPKKNRSKASSKDGSKSRSKAHHHHRDPNSTIEPSSGSSHKSRSKNGSFDEDGHSERGSNEDHMLRSCPN</sequence>
<dbReference type="EMBL" id="JAYKXN010000005">
    <property type="protein sequence ID" value="KAK7284134.1"/>
    <property type="molecule type" value="Genomic_DNA"/>
</dbReference>
<name>A0AAN9P3T7_CLITE</name>
<feature type="compositionally biased region" description="Polar residues" evidence="1">
    <location>
        <begin position="125"/>
        <end position="138"/>
    </location>
</feature>
<dbReference type="Pfam" id="PF00786">
    <property type="entry name" value="PBD"/>
    <property type="match status" value="1"/>
</dbReference>
<evidence type="ECO:0000313" key="4">
    <source>
        <dbReference type="Proteomes" id="UP001359559"/>
    </source>
</evidence>
<dbReference type="SMART" id="SM00285">
    <property type="entry name" value="PBD"/>
    <property type="match status" value="1"/>
</dbReference>
<accession>A0AAN9P3T7</accession>
<feature type="region of interest" description="Disordered" evidence="1">
    <location>
        <begin position="94"/>
        <end position="253"/>
    </location>
</feature>
<proteinExistence type="predicted"/>
<protein>
    <recommendedName>
        <fullName evidence="2">CRIB domain-containing protein</fullName>
    </recommendedName>
</protein>
<dbReference type="Proteomes" id="UP001359559">
    <property type="component" value="Unassembled WGS sequence"/>
</dbReference>
<dbReference type="Gene3D" id="3.90.810.10">
    <property type="entry name" value="CRIB domain"/>
    <property type="match status" value="1"/>
</dbReference>